<evidence type="ECO:0000256" key="2">
    <source>
        <dbReference type="ARBA" id="ARBA00008899"/>
    </source>
</evidence>
<evidence type="ECO:0000256" key="4">
    <source>
        <dbReference type="ARBA" id="ARBA00022475"/>
    </source>
</evidence>
<evidence type="ECO:0000256" key="8">
    <source>
        <dbReference type="ARBA" id="ARBA00023288"/>
    </source>
</evidence>
<reference evidence="9 10" key="1">
    <citation type="submission" date="2019-10" db="EMBL/GenBank/DDBJ databases">
        <title>XDR Pseudomonas monteilii producing IMP-16 from LCR.</title>
        <authorList>
            <person name="Ballaben A."/>
            <person name="Doi Y."/>
        </authorList>
    </citation>
    <scope>NUCLEOTIDE SEQUENCE [LARGE SCALE GENOMIC DNA]</scope>
    <source>
        <strain evidence="9 10">597/14</strain>
    </source>
</reference>
<dbReference type="Pfam" id="PF03783">
    <property type="entry name" value="CsgG"/>
    <property type="match status" value="1"/>
</dbReference>
<accession>A0A6G6UZY7</accession>
<evidence type="ECO:0000313" key="10">
    <source>
        <dbReference type="Proteomes" id="UP000440965"/>
    </source>
</evidence>
<proteinExistence type="inferred from homology"/>
<comment type="similarity">
    <text evidence="2">Belongs to the CsgG family.</text>
</comment>
<dbReference type="PANTHER" id="PTHR41164:SF1">
    <property type="entry name" value="CURLI PRODUCTION ASSEMBLY_TRANSPORT COMPONENT CSGG"/>
    <property type="match status" value="1"/>
</dbReference>
<organism evidence="9 10">
    <name type="scientific">Pseudomonas monteilii</name>
    <dbReference type="NCBI Taxonomy" id="76759"/>
    <lineage>
        <taxon>Bacteria</taxon>
        <taxon>Pseudomonadati</taxon>
        <taxon>Pseudomonadota</taxon>
        <taxon>Gammaproteobacteria</taxon>
        <taxon>Pseudomonadales</taxon>
        <taxon>Pseudomonadaceae</taxon>
        <taxon>Pseudomonas</taxon>
    </lineage>
</organism>
<keyword evidence="5" id="KW-0732">Signal</keyword>
<keyword evidence="6" id="KW-0472">Membrane</keyword>
<keyword evidence="7" id="KW-0564">Palmitate</keyword>
<evidence type="ECO:0000256" key="6">
    <source>
        <dbReference type="ARBA" id="ARBA00023136"/>
    </source>
</evidence>
<keyword evidence="4" id="KW-1003">Cell membrane</keyword>
<gene>
    <name evidence="9" type="ORF">F9Z43_04210</name>
</gene>
<dbReference type="GO" id="GO:0030288">
    <property type="term" value="C:outer membrane-bounded periplasmic space"/>
    <property type="evidence" value="ECO:0007669"/>
    <property type="project" value="InterPro"/>
</dbReference>
<dbReference type="Proteomes" id="UP000440965">
    <property type="component" value="Unassembled WGS sequence"/>
</dbReference>
<evidence type="ECO:0000256" key="3">
    <source>
        <dbReference type="ARBA" id="ARBA00014028"/>
    </source>
</evidence>
<keyword evidence="8" id="KW-0449">Lipoprotein</keyword>
<evidence type="ECO:0000256" key="5">
    <source>
        <dbReference type="ARBA" id="ARBA00022729"/>
    </source>
</evidence>
<protein>
    <recommendedName>
        <fullName evidence="3">Curli production assembly/transport component CsgG</fullName>
    </recommendedName>
</protein>
<evidence type="ECO:0000313" key="9">
    <source>
        <dbReference type="EMBL" id="MVF48564.1"/>
    </source>
</evidence>
<comment type="function">
    <text evidence="1">May be involved in the biogenesis of curli organelles.</text>
</comment>
<dbReference type="Gene3D" id="3.40.50.10610">
    <property type="entry name" value="ABC-type transport auxiliary lipoprotein component"/>
    <property type="match status" value="2"/>
</dbReference>
<dbReference type="RefSeq" id="WP_060496916.1">
    <property type="nucleotide sequence ID" value="NZ_AP022473.1"/>
</dbReference>
<evidence type="ECO:0000256" key="1">
    <source>
        <dbReference type="ARBA" id="ARBA00003989"/>
    </source>
</evidence>
<dbReference type="EMBL" id="WEIK01000003">
    <property type="protein sequence ID" value="MVF48564.1"/>
    <property type="molecule type" value="Genomic_DNA"/>
</dbReference>
<sequence length="286" mass="31295">MKRLLSTLLILTALGLQSGCSLREPMSAEQDSETPTLTPRASTYYDLINMPRPKGRLMAVVYGFRDQTGQYKPTPASSFSTSVTQGAASMLMDALSASGWFVVLEREGLQNLLTERKIIRASQKKPDVPENIMGELPPLQAANLMLEGGIIAYDTNVRSGGEGARYLGIDISREYRVDQVTVNLRAVDVRTGQVLANVMTSKTIYSVGRSAGVFKFIEFKKLLEAEVGYTTNEPAQLCVLSAIEAAVGHLLAQGIERRLWQVAGDPADGKPTVDKYLSQNQQHQQP</sequence>
<comment type="caution">
    <text evidence="9">The sequence shown here is derived from an EMBL/GenBank/DDBJ whole genome shotgun (WGS) entry which is preliminary data.</text>
</comment>
<dbReference type="PANTHER" id="PTHR41164">
    <property type="entry name" value="CURLI PRODUCTION ASSEMBLY/TRANSPORT COMPONENT CSGG"/>
    <property type="match status" value="1"/>
</dbReference>
<dbReference type="InterPro" id="IPR005534">
    <property type="entry name" value="Curli_assmbl/transp-comp_CsgG"/>
</dbReference>
<name>A0A6G6UZY7_9PSED</name>
<evidence type="ECO:0000256" key="7">
    <source>
        <dbReference type="ARBA" id="ARBA00023139"/>
    </source>
</evidence>
<dbReference type="AlphaFoldDB" id="A0A6G6UZY7"/>